<dbReference type="HOGENOM" id="CLU_578459_0_0_6"/>
<keyword evidence="2" id="KW-1185">Reference proteome</keyword>
<protein>
    <submittedName>
        <fullName evidence="1">Uncharacterized protein</fullName>
    </submittedName>
</protein>
<dbReference type="PATRIC" id="fig|1268635.3.peg.1856"/>
<organism evidence="1 2">
    <name type="scientific">Legionella oakridgensis ATCC 33761 = DSM 21215</name>
    <dbReference type="NCBI Taxonomy" id="1268635"/>
    <lineage>
        <taxon>Bacteria</taxon>
        <taxon>Pseudomonadati</taxon>
        <taxon>Pseudomonadota</taxon>
        <taxon>Gammaproteobacteria</taxon>
        <taxon>Legionellales</taxon>
        <taxon>Legionellaceae</taxon>
        <taxon>Legionella</taxon>
    </lineage>
</organism>
<gene>
    <name evidence="1" type="ORF">Loa_01821</name>
</gene>
<dbReference type="Proteomes" id="UP000018838">
    <property type="component" value="Chromosome"/>
</dbReference>
<name>W0BA17_9GAMM</name>
<sequence>MLLVKTAHAAMTAVECHKDTHFPLNIYGEADSVYSGPRRGRTNRVSDDGGKQVVRSNNIGIMRSYMPVSRDDVLFEEPSMETANQYRRPADASTYVAGADMPEKFFSSEVSPFVNSISGTMLCQLRVMAKLLEEHKLEYENNPEQLKTFFKCFISYMIYNSGGHSLQEFTGVFQLPQVQAMFKDIPGFTDLNLRQLFQTENDASFMSAMDRAIDYNDKLFMRNAVHAELTSTTAESEARATKLSDIEARISENWKKYRAPKTGEEKFAAKQYLLSEEARAFYRERFCNADGEIKRPTRYAANGSVAAYETLVFDRLKGEELQRVIFDKLRYEVFLHHDEATANVRAKLTPARREFVPIQERIDSALDCLQTGKDSADKQNAAALFIIKQINAAKRMRHEDPETFLSEDEGSAQKVREVFSKLKGESPSFGAEVSAEDAELNASVLDYLESIREKRKLVFIKFPQRHLLLHLY</sequence>
<dbReference type="KEGG" id="lok:Loa_01821"/>
<reference evidence="1 2" key="1">
    <citation type="journal article" date="2013" name="Int. J. Med. Microbiol.">
        <title>Legionella oakridgensis ATCC 33761 genome sequence and phenotypic characterization reveals its replication capacity in amoebae.</title>
        <authorList>
            <person name="Brzuszkiewicz E."/>
            <person name="Schulz T."/>
            <person name="Rydzewski K."/>
            <person name="Daniel R."/>
            <person name="Gillmaier N."/>
            <person name="Dittmann C."/>
            <person name="Holland G."/>
            <person name="Schunder E."/>
            <person name="Lautner M."/>
            <person name="Eisenreich W."/>
            <person name="Luck C."/>
            <person name="Heuner K."/>
        </authorList>
    </citation>
    <scope>NUCLEOTIDE SEQUENCE [LARGE SCALE GENOMIC DNA]</scope>
    <source>
        <strain>OR-10</strain>
        <strain evidence="2">ATCC 33761</strain>
    </source>
</reference>
<dbReference type="eggNOG" id="ENOG5034BW3">
    <property type="taxonomic scope" value="Bacteria"/>
</dbReference>
<dbReference type="STRING" id="1268635.Loa_01821"/>
<evidence type="ECO:0000313" key="2">
    <source>
        <dbReference type="Proteomes" id="UP000018838"/>
    </source>
</evidence>
<proteinExistence type="predicted"/>
<evidence type="ECO:0000313" key="1">
    <source>
        <dbReference type="EMBL" id="AHE67368.1"/>
    </source>
</evidence>
<dbReference type="AlphaFoldDB" id="W0BA17"/>
<dbReference type="EMBL" id="CP004006">
    <property type="protein sequence ID" value="AHE67368.1"/>
    <property type="molecule type" value="Genomic_DNA"/>
</dbReference>
<accession>W0BA17</accession>